<dbReference type="InterPro" id="IPR050640">
    <property type="entry name" value="Bact_2-comp_sensor_kinase"/>
</dbReference>
<evidence type="ECO:0000256" key="9">
    <source>
        <dbReference type="SAM" id="Phobius"/>
    </source>
</evidence>
<dbReference type="PANTHER" id="PTHR34220">
    <property type="entry name" value="SENSOR HISTIDINE KINASE YPDA"/>
    <property type="match status" value="1"/>
</dbReference>
<dbReference type="EMBL" id="LMUA01000001">
    <property type="protein sequence ID" value="KUE77832.1"/>
    <property type="molecule type" value="Genomic_DNA"/>
</dbReference>
<keyword evidence="8" id="KW-0175">Coiled coil</keyword>
<feature type="transmembrane region" description="Helical" evidence="9">
    <location>
        <begin position="300"/>
        <end position="320"/>
    </location>
</feature>
<evidence type="ECO:0000256" key="6">
    <source>
        <dbReference type="ARBA" id="ARBA00022777"/>
    </source>
</evidence>
<dbReference type="Proteomes" id="UP000053433">
    <property type="component" value="Unassembled WGS sequence"/>
</dbReference>
<dbReference type="GO" id="GO:0016020">
    <property type="term" value="C:membrane"/>
    <property type="evidence" value="ECO:0007669"/>
    <property type="project" value="UniProtKB-SubCell"/>
</dbReference>
<keyword evidence="5" id="KW-0808">Transferase</keyword>
<gene>
    <name evidence="12" type="ORF">ASJ35_00660</name>
</gene>
<evidence type="ECO:0000256" key="4">
    <source>
        <dbReference type="ARBA" id="ARBA00022553"/>
    </source>
</evidence>
<organism evidence="12 13">
    <name type="scientific">Ruthenibacterium lactatiformans</name>
    <dbReference type="NCBI Taxonomy" id="1550024"/>
    <lineage>
        <taxon>Bacteria</taxon>
        <taxon>Bacillati</taxon>
        <taxon>Bacillota</taxon>
        <taxon>Clostridia</taxon>
        <taxon>Eubacteriales</taxon>
        <taxon>Oscillospiraceae</taxon>
        <taxon>Ruthenibacterium</taxon>
    </lineage>
</organism>
<comment type="subcellular location">
    <subcellularLocation>
        <location evidence="2">Membrane</location>
    </subcellularLocation>
</comment>
<dbReference type="PANTHER" id="PTHR34220:SF7">
    <property type="entry name" value="SENSOR HISTIDINE KINASE YPDA"/>
    <property type="match status" value="1"/>
</dbReference>
<evidence type="ECO:0000256" key="1">
    <source>
        <dbReference type="ARBA" id="ARBA00000085"/>
    </source>
</evidence>
<dbReference type="Gene3D" id="6.10.340.10">
    <property type="match status" value="1"/>
</dbReference>
<dbReference type="AlphaFoldDB" id="A0A0W7TVG3"/>
<dbReference type="RefSeq" id="WP_058722581.1">
    <property type="nucleotide sequence ID" value="NZ_LMUA01000001.1"/>
</dbReference>
<dbReference type="EC" id="2.7.13.3" evidence="3"/>
<dbReference type="SMART" id="SM00304">
    <property type="entry name" value="HAMP"/>
    <property type="match status" value="1"/>
</dbReference>
<evidence type="ECO:0000256" key="8">
    <source>
        <dbReference type="SAM" id="Coils"/>
    </source>
</evidence>
<dbReference type="InterPro" id="IPR036890">
    <property type="entry name" value="HATPase_C_sf"/>
</dbReference>
<sequence length="618" mass="69213">MKRLLCAYRNASLRVKLSLLVTAVLLTVLIACQVALYFYVAENVERQARSAADVTLTQAQTYMDAKLRNVVERLFYIRLDPSFEGALTDYLLSDKPSAQGVAMTLLSPCLSLHKVTEPLISSIFLYTPKSSFTDMGVSTEQEYRFETSVLWRQAEESESYVIWGEVQKDEIFITHREVLPVMYRFSVDGYGGDCVLLANIDKARLTAYLHDIVPDDGSDMLLVDGRGRLVTQAGGAAAAALEEDYGALHAVLETEGFTETAAQGGKYLTAHRALANAPWHVVYLQSEKHILGQLQNIRNVFFAVSLAVVLVLLVALTRIVHSVTQPLSRLSQRMRSVDVKNDWQGFEYPYHNEIGTLSRSFNSMLAHIHMLLDEQETYIAQLQDEKERVRVEQQLKRRAELKALQAQINPHFLYNTLDSIRWKAERAGAQDISRMTTALATLFRIGLSRGREIISVEQEAQHVGSYLQIQKLRYGGKLSYTVELLPDILQLYTVKLILQPLVENAIYHGIKESEASGLIAISGRRSGSVMELRVTDNGPGIPPERLAMLQADLARGLSVSGEGYGIFNVNERIRLYFGAEYGLMLESEYGRGTVAAVRLPCITQDEVEQYVSLTDSGR</sequence>
<comment type="catalytic activity">
    <reaction evidence="1">
        <text>ATP + protein L-histidine = ADP + protein N-phospho-L-histidine.</text>
        <dbReference type="EC" id="2.7.13.3"/>
    </reaction>
</comment>
<keyword evidence="6" id="KW-0418">Kinase</keyword>
<dbReference type="InterPro" id="IPR003594">
    <property type="entry name" value="HATPase_dom"/>
</dbReference>
<evidence type="ECO:0000256" key="2">
    <source>
        <dbReference type="ARBA" id="ARBA00004370"/>
    </source>
</evidence>
<feature type="domain" description="Histidine kinase" evidence="10">
    <location>
        <begin position="498"/>
        <end position="603"/>
    </location>
</feature>
<evidence type="ECO:0000256" key="5">
    <source>
        <dbReference type="ARBA" id="ARBA00022679"/>
    </source>
</evidence>
<dbReference type="Pfam" id="PF00672">
    <property type="entry name" value="HAMP"/>
    <property type="match status" value="1"/>
</dbReference>
<dbReference type="InterPro" id="IPR005467">
    <property type="entry name" value="His_kinase_dom"/>
</dbReference>
<feature type="transmembrane region" description="Helical" evidence="9">
    <location>
        <begin position="20"/>
        <end position="40"/>
    </location>
</feature>
<keyword evidence="9" id="KW-0812">Transmembrane</keyword>
<protein>
    <recommendedName>
        <fullName evidence="3">histidine kinase</fullName>
        <ecNumber evidence="3">2.7.13.3</ecNumber>
    </recommendedName>
</protein>
<evidence type="ECO:0000259" key="11">
    <source>
        <dbReference type="PROSITE" id="PS50885"/>
    </source>
</evidence>
<keyword evidence="9" id="KW-1133">Transmembrane helix</keyword>
<evidence type="ECO:0000313" key="13">
    <source>
        <dbReference type="Proteomes" id="UP000053433"/>
    </source>
</evidence>
<dbReference type="Pfam" id="PF02518">
    <property type="entry name" value="HATPase_c"/>
    <property type="match status" value="1"/>
</dbReference>
<evidence type="ECO:0000256" key="3">
    <source>
        <dbReference type="ARBA" id="ARBA00012438"/>
    </source>
</evidence>
<dbReference type="SUPFAM" id="SSF55874">
    <property type="entry name" value="ATPase domain of HSP90 chaperone/DNA topoisomerase II/histidine kinase"/>
    <property type="match status" value="1"/>
</dbReference>
<keyword evidence="7" id="KW-0902">Two-component regulatory system</keyword>
<dbReference type="Gene3D" id="3.30.565.10">
    <property type="entry name" value="Histidine kinase-like ATPase, C-terminal domain"/>
    <property type="match status" value="1"/>
</dbReference>
<feature type="coiled-coil region" evidence="8">
    <location>
        <begin position="372"/>
        <end position="402"/>
    </location>
</feature>
<dbReference type="InterPro" id="IPR003660">
    <property type="entry name" value="HAMP_dom"/>
</dbReference>
<dbReference type="SMART" id="SM00387">
    <property type="entry name" value="HATPase_c"/>
    <property type="match status" value="1"/>
</dbReference>
<dbReference type="SUPFAM" id="SSF158472">
    <property type="entry name" value="HAMP domain-like"/>
    <property type="match status" value="1"/>
</dbReference>
<dbReference type="PROSITE" id="PS51257">
    <property type="entry name" value="PROKAR_LIPOPROTEIN"/>
    <property type="match status" value="1"/>
</dbReference>
<dbReference type="Pfam" id="PF06580">
    <property type="entry name" value="His_kinase"/>
    <property type="match status" value="1"/>
</dbReference>
<name>A0A0W7TVG3_9FIRM</name>
<dbReference type="PROSITE" id="PS50885">
    <property type="entry name" value="HAMP"/>
    <property type="match status" value="1"/>
</dbReference>
<evidence type="ECO:0000256" key="7">
    <source>
        <dbReference type="ARBA" id="ARBA00023012"/>
    </source>
</evidence>
<comment type="caution">
    <text evidence="12">The sequence shown here is derived from an EMBL/GenBank/DDBJ whole genome shotgun (WGS) entry which is preliminary data.</text>
</comment>
<keyword evidence="9" id="KW-0472">Membrane</keyword>
<evidence type="ECO:0000259" key="10">
    <source>
        <dbReference type="PROSITE" id="PS50109"/>
    </source>
</evidence>
<dbReference type="InterPro" id="IPR010559">
    <property type="entry name" value="Sig_transdc_His_kin_internal"/>
</dbReference>
<evidence type="ECO:0000313" key="12">
    <source>
        <dbReference type="EMBL" id="KUE77832.1"/>
    </source>
</evidence>
<dbReference type="PROSITE" id="PS50109">
    <property type="entry name" value="HIS_KIN"/>
    <property type="match status" value="1"/>
</dbReference>
<dbReference type="GO" id="GO:0000155">
    <property type="term" value="F:phosphorelay sensor kinase activity"/>
    <property type="evidence" value="ECO:0007669"/>
    <property type="project" value="InterPro"/>
</dbReference>
<proteinExistence type="predicted"/>
<accession>A0A0W7TVG3</accession>
<dbReference type="PRINTS" id="PR00344">
    <property type="entry name" value="BCTRLSENSOR"/>
</dbReference>
<dbReference type="CDD" id="cd06225">
    <property type="entry name" value="HAMP"/>
    <property type="match status" value="1"/>
</dbReference>
<dbReference type="InterPro" id="IPR004358">
    <property type="entry name" value="Sig_transdc_His_kin-like_C"/>
</dbReference>
<reference evidence="12 13" key="1">
    <citation type="submission" date="2015-10" db="EMBL/GenBank/DDBJ databases">
        <title>A novel member of the family Ruminococcaceae isolated from human faeces.</title>
        <authorList>
            <person name="Shkoporov A.N."/>
            <person name="Chaplin A.V."/>
            <person name="Motuzova O.V."/>
            <person name="Kafarskaia L.I."/>
            <person name="Efimov B.A."/>
        </authorList>
    </citation>
    <scope>NUCLEOTIDE SEQUENCE [LARGE SCALE GENOMIC DNA]</scope>
    <source>
        <strain evidence="12 13">668</strain>
    </source>
</reference>
<feature type="domain" description="HAMP" evidence="11">
    <location>
        <begin position="321"/>
        <end position="373"/>
    </location>
</feature>
<keyword evidence="4" id="KW-0597">Phosphoprotein</keyword>